<keyword evidence="3" id="KW-1185">Reference proteome</keyword>
<proteinExistence type="predicted"/>
<feature type="compositionally biased region" description="Low complexity" evidence="1">
    <location>
        <begin position="219"/>
        <end position="236"/>
    </location>
</feature>
<feature type="compositionally biased region" description="Basic residues" evidence="1">
    <location>
        <begin position="237"/>
        <end position="249"/>
    </location>
</feature>
<protein>
    <submittedName>
        <fullName evidence="2">Uncharacterized protein</fullName>
    </submittedName>
</protein>
<dbReference type="Proteomes" id="UP001276659">
    <property type="component" value="Unassembled WGS sequence"/>
</dbReference>
<evidence type="ECO:0000313" key="2">
    <source>
        <dbReference type="EMBL" id="KAK3168147.1"/>
    </source>
</evidence>
<gene>
    <name evidence="2" type="ORF">OEA41_004593</name>
</gene>
<organism evidence="2 3">
    <name type="scientific">Lepraria neglecta</name>
    <dbReference type="NCBI Taxonomy" id="209136"/>
    <lineage>
        <taxon>Eukaryota</taxon>
        <taxon>Fungi</taxon>
        <taxon>Dikarya</taxon>
        <taxon>Ascomycota</taxon>
        <taxon>Pezizomycotina</taxon>
        <taxon>Lecanoromycetes</taxon>
        <taxon>OSLEUM clade</taxon>
        <taxon>Lecanoromycetidae</taxon>
        <taxon>Lecanorales</taxon>
        <taxon>Lecanorineae</taxon>
        <taxon>Stereocaulaceae</taxon>
        <taxon>Lepraria</taxon>
    </lineage>
</organism>
<sequence>MHEEQDSVEKISRTKVERQIMKQLDKATFPIDYKISWYSAILKGNDFKAFWLGVRSRLDLSHEAIKPYIPNKDLNQYDIPSECEDGSTDFTRPLNTNKRGVNTLLASPAVSTFTAAQQDDSDSSSSDDEIDEAAKTFAAQLSGPSTWDNPQVSAPEPPAYTPHPRDPREALGDHRGLDREEGDNGEWVGNRAKTTARSIAKAKAAKRKAKATPKPRTPAKPQGVTKSKAPTPAKPKGIAKPRAHAKPRTPAKANSQIPAKSTSPTPTAAELTPDNPSLITTLKMPTQAGKRSHCEMIADEARGTAVETLAGTAAKRLKKGEPISLSMQAAMIKRGHGGFEY</sequence>
<feature type="compositionally biased region" description="Basic residues" evidence="1">
    <location>
        <begin position="203"/>
        <end position="213"/>
    </location>
</feature>
<evidence type="ECO:0000313" key="3">
    <source>
        <dbReference type="Proteomes" id="UP001276659"/>
    </source>
</evidence>
<comment type="caution">
    <text evidence="2">The sequence shown here is derived from an EMBL/GenBank/DDBJ whole genome shotgun (WGS) entry which is preliminary data.</text>
</comment>
<dbReference type="AlphaFoldDB" id="A0AAE0DEN7"/>
<feature type="compositionally biased region" description="Polar residues" evidence="1">
    <location>
        <begin position="142"/>
        <end position="152"/>
    </location>
</feature>
<feature type="compositionally biased region" description="Low complexity" evidence="1">
    <location>
        <begin position="191"/>
        <end position="202"/>
    </location>
</feature>
<feature type="compositionally biased region" description="Basic and acidic residues" evidence="1">
    <location>
        <begin position="163"/>
        <end position="179"/>
    </location>
</feature>
<evidence type="ECO:0000256" key="1">
    <source>
        <dbReference type="SAM" id="MobiDB-lite"/>
    </source>
</evidence>
<feature type="region of interest" description="Disordered" evidence="1">
    <location>
        <begin position="140"/>
        <end position="278"/>
    </location>
</feature>
<reference evidence="2" key="1">
    <citation type="submission" date="2022-11" db="EMBL/GenBank/DDBJ databases">
        <title>Chromosomal genome sequence assembly and mating type (MAT) locus characterization of the leprose asexual lichenized fungus Lepraria neglecta (Nyl.) Erichsen.</title>
        <authorList>
            <person name="Allen J.L."/>
            <person name="Pfeffer B."/>
        </authorList>
    </citation>
    <scope>NUCLEOTIDE SEQUENCE</scope>
    <source>
        <strain evidence="2">Allen 5258</strain>
    </source>
</reference>
<name>A0AAE0DEN7_9LECA</name>
<feature type="compositionally biased region" description="Polar residues" evidence="1">
    <location>
        <begin position="252"/>
        <end position="266"/>
    </location>
</feature>
<dbReference type="EMBL" id="JASNWA010000010">
    <property type="protein sequence ID" value="KAK3168147.1"/>
    <property type="molecule type" value="Genomic_DNA"/>
</dbReference>
<accession>A0AAE0DEN7</accession>